<accession>A0A0L0DIF3</accession>
<dbReference type="GeneID" id="25566784"/>
<dbReference type="RefSeq" id="XP_013755748.1">
    <property type="nucleotide sequence ID" value="XM_013900294.1"/>
</dbReference>
<keyword evidence="2" id="KW-1185">Reference proteome</keyword>
<protein>
    <submittedName>
        <fullName evidence="1">Uncharacterized protein</fullName>
    </submittedName>
</protein>
<proteinExistence type="predicted"/>
<evidence type="ECO:0000313" key="2">
    <source>
        <dbReference type="Proteomes" id="UP000054408"/>
    </source>
</evidence>
<dbReference type="Proteomes" id="UP000054408">
    <property type="component" value="Unassembled WGS sequence"/>
</dbReference>
<sequence length="393" mass="41633">MPSRSWLVSELADEILVLVIQELEAKDAELPEDVIHRFLSVTSLPLAKLAFAEAWFLDECRACPDYGGGLLSPVVVGVGAGVGSSDDDADAVERRWRVELVVDESSATGTNPRIELGHVELRLDASQDEVGYQGRPAVEVVAAVAAGGRFAFGLDEAYAHVTNAAGDAVDVLPLPASDTEPRLVTFVSDAVAAHLTGTFVPLPEQVARAALPTGAAVDARDLVGLYASLYGEHGPELIAVVVMEVPALEAAHADAAPSWPVWPLPPSPLYLPPDQHKHALVGFKIFGDPNVPACAPTFAFGLGMDDELRLESENVATTSNGPADGLRVLHGCGRIAMTGYRQSSWSPAVLVLSPQIPDRLAVTWLALNATTNLYNRLSVSSVFLLSDLAVDLE</sequence>
<evidence type="ECO:0000313" key="1">
    <source>
        <dbReference type="EMBL" id="KNC51891.1"/>
    </source>
</evidence>
<gene>
    <name evidence="1" type="ORF">AMSG_07990</name>
</gene>
<reference evidence="1 2" key="1">
    <citation type="submission" date="2010-05" db="EMBL/GenBank/DDBJ databases">
        <title>The Genome Sequence of Thecamonas trahens ATCC 50062.</title>
        <authorList>
            <consortium name="The Broad Institute Genome Sequencing Platform"/>
            <person name="Russ C."/>
            <person name="Cuomo C."/>
            <person name="Shea T."/>
            <person name="Young S.K."/>
            <person name="Zeng Q."/>
            <person name="Koehrsen M."/>
            <person name="Haas B."/>
            <person name="Borodovsky M."/>
            <person name="Guigo R."/>
            <person name="Alvarado L."/>
            <person name="Berlin A."/>
            <person name="Bochicchio J."/>
            <person name="Borenstein D."/>
            <person name="Chapman S."/>
            <person name="Chen Z."/>
            <person name="Freedman E."/>
            <person name="Gellesch M."/>
            <person name="Goldberg J."/>
            <person name="Griggs A."/>
            <person name="Gujja S."/>
            <person name="Heilman E."/>
            <person name="Heiman D."/>
            <person name="Hepburn T."/>
            <person name="Howarth C."/>
            <person name="Jen D."/>
            <person name="Larson L."/>
            <person name="Mehta T."/>
            <person name="Park D."/>
            <person name="Pearson M."/>
            <person name="Roberts A."/>
            <person name="Saif S."/>
            <person name="Shenoy N."/>
            <person name="Sisk P."/>
            <person name="Stolte C."/>
            <person name="Sykes S."/>
            <person name="Thomson T."/>
            <person name="Walk T."/>
            <person name="White J."/>
            <person name="Yandava C."/>
            <person name="Burger G."/>
            <person name="Gray M.W."/>
            <person name="Holland P.W.H."/>
            <person name="King N."/>
            <person name="Lang F.B.F."/>
            <person name="Roger A.J."/>
            <person name="Ruiz-Trillo I."/>
            <person name="Lander E."/>
            <person name="Nusbaum C."/>
        </authorList>
    </citation>
    <scope>NUCLEOTIDE SEQUENCE [LARGE SCALE GENOMIC DNA]</scope>
    <source>
        <strain evidence="1 2">ATCC 50062</strain>
    </source>
</reference>
<name>A0A0L0DIF3_THETB</name>
<dbReference type="AlphaFoldDB" id="A0A0L0DIF3"/>
<dbReference type="EMBL" id="GL349470">
    <property type="protein sequence ID" value="KNC51891.1"/>
    <property type="molecule type" value="Genomic_DNA"/>
</dbReference>
<organism evidence="1 2">
    <name type="scientific">Thecamonas trahens ATCC 50062</name>
    <dbReference type="NCBI Taxonomy" id="461836"/>
    <lineage>
        <taxon>Eukaryota</taxon>
        <taxon>Apusozoa</taxon>
        <taxon>Apusomonadida</taxon>
        <taxon>Apusomonadidae</taxon>
        <taxon>Thecamonas</taxon>
    </lineage>
</organism>
<dbReference type="Pfam" id="PF12014">
    <property type="entry name" value="Cyclin_D1_bind"/>
    <property type="match status" value="1"/>
</dbReference>